<protein>
    <submittedName>
        <fullName evidence="2">Uncharacterized protein</fullName>
    </submittedName>
</protein>
<keyword evidence="3" id="KW-1185">Reference proteome</keyword>
<feature type="compositionally biased region" description="Low complexity" evidence="1">
    <location>
        <begin position="93"/>
        <end position="107"/>
    </location>
</feature>
<proteinExistence type="predicted"/>
<dbReference type="AlphaFoldDB" id="A0A5A9PPN5"/>
<sequence length="180" mass="19715">MGHTYCAFRPPATVLMCVSSLLLRGRQKVFLALVALVTFINKPLKSLTRDDDILQCYHVPSSSGSDYTDDSQASLRGRQPRCSERREPKLKGSSSLPPARLSPSLPASSYTSALPKWTVQSLRLALANTDIPFKNLAFKGTATQSSTWDNWAVQHAIDGVRNAGDPYDVIFCSGSCVKHL</sequence>
<dbReference type="Proteomes" id="UP000324632">
    <property type="component" value="Chromosome 3"/>
</dbReference>
<accession>A0A5A9PPN5</accession>
<dbReference type="Gene3D" id="2.60.120.260">
    <property type="entry name" value="Galactose-binding domain-like"/>
    <property type="match status" value="1"/>
</dbReference>
<evidence type="ECO:0000313" key="3">
    <source>
        <dbReference type="Proteomes" id="UP000324632"/>
    </source>
</evidence>
<feature type="region of interest" description="Disordered" evidence="1">
    <location>
        <begin position="62"/>
        <end position="107"/>
    </location>
</feature>
<feature type="compositionally biased region" description="Basic and acidic residues" evidence="1">
    <location>
        <begin position="81"/>
        <end position="90"/>
    </location>
</feature>
<dbReference type="EMBL" id="SOYY01000003">
    <property type="protein sequence ID" value="KAA0722926.1"/>
    <property type="molecule type" value="Genomic_DNA"/>
</dbReference>
<gene>
    <name evidence="2" type="ORF">E1301_Tti013646</name>
</gene>
<feature type="compositionally biased region" description="Polar residues" evidence="1">
    <location>
        <begin position="62"/>
        <end position="74"/>
    </location>
</feature>
<name>A0A5A9PPN5_9TELE</name>
<evidence type="ECO:0000313" key="2">
    <source>
        <dbReference type="EMBL" id="KAA0722926.1"/>
    </source>
</evidence>
<reference evidence="2 3" key="1">
    <citation type="journal article" date="2019" name="Mol. Ecol. Resour.">
        <title>Chromosome-level genome assembly of Triplophysa tibetana, a fish adapted to the harsh high-altitude environment of the Tibetan Plateau.</title>
        <authorList>
            <person name="Yang X."/>
            <person name="Liu H."/>
            <person name="Ma Z."/>
            <person name="Zou Y."/>
            <person name="Zou M."/>
            <person name="Mao Y."/>
            <person name="Li X."/>
            <person name="Wang H."/>
            <person name="Chen T."/>
            <person name="Wang W."/>
            <person name="Yang R."/>
        </authorList>
    </citation>
    <scope>NUCLEOTIDE SEQUENCE [LARGE SCALE GENOMIC DNA]</scope>
    <source>
        <strain evidence="2">TTIB1903HZAU</strain>
        <tissue evidence="2">Muscle</tissue>
    </source>
</reference>
<organism evidence="2 3">
    <name type="scientific">Triplophysa tibetana</name>
    <dbReference type="NCBI Taxonomy" id="1572043"/>
    <lineage>
        <taxon>Eukaryota</taxon>
        <taxon>Metazoa</taxon>
        <taxon>Chordata</taxon>
        <taxon>Craniata</taxon>
        <taxon>Vertebrata</taxon>
        <taxon>Euteleostomi</taxon>
        <taxon>Actinopterygii</taxon>
        <taxon>Neopterygii</taxon>
        <taxon>Teleostei</taxon>
        <taxon>Ostariophysi</taxon>
        <taxon>Cypriniformes</taxon>
        <taxon>Nemacheilidae</taxon>
        <taxon>Triplophysa</taxon>
    </lineage>
</organism>
<evidence type="ECO:0000256" key="1">
    <source>
        <dbReference type="SAM" id="MobiDB-lite"/>
    </source>
</evidence>
<comment type="caution">
    <text evidence="2">The sequence shown here is derived from an EMBL/GenBank/DDBJ whole genome shotgun (WGS) entry which is preliminary data.</text>
</comment>